<dbReference type="PANTHER" id="PTHR32089">
    <property type="entry name" value="METHYL-ACCEPTING CHEMOTAXIS PROTEIN MCPB"/>
    <property type="match status" value="1"/>
</dbReference>
<feature type="transmembrane region" description="Helical" evidence="4">
    <location>
        <begin position="133"/>
        <end position="154"/>
    </location>
</feature>
<reference evidence="9 10" key="1">
    <citation type="submission" date="2017-07" db="EMBL/GenBank/DDBJ databases">
        <title>Leptospira spp. isolated from tropical soils.</title>
        <authorList>
            <person name="Thibeaux R."/>
            <person name="Iraola G."/>
            <person name="Ferres I."/>
            <person name="Bierque E."/>
            <person name="Girault D."/>
            <person name="Soupe-Gilbert M.-E."/>
            <person name="Picardeau M."/>
            <person name="Goarant C."/>
        </authorList>
    </citation>
    <scope>NUCLEOTIDE SEQUENCE [LARGE SCALE GENOMIC DNA]</scope>
    <source>
        <strain evidence="7 10">FH2-B-C1</strain>
        <strain evidence="8 9">FH2-B-D1</strain>
    </source>
</reference>
<sequence length="600" mass="66347">MESNESRKLRWNLTIGLELMTVAITVPLAVLFIITAGGYDFGKSVILNIVAIVTLTLSYYVSAIRFLYLGRMLKPLRRENWAKLTYKEKAEVKRNLLNFPIFNTIFFIVQWTGGLIQSVLILRYGFGMSIFEIIPFAFLPPIIYPILAVAHFFYTEAKFVPVLEAASIRSIHVPNDQVRKISLYIRTVATIGSIVISPVVVIGYFLVEETAGWIKLRDVVIPLTLTIFFIAVTLLITARLFVGSLRRNVANLVNFFEEMSAGKLDDVFPMISSDELGRSNKQINDFVEKLRFIVQKVSEESKNLSESSKRLEENTVGLSKRMQEQAASTEEMSAGVEEMIASIQSTADRAENQTSIVNFATDSLLELEETIRKVNGSLGETEKDAGKMKVETANGKQAILGSIQAIEEIKNSSEKMGDTVAVIHDITDRIGLLSLNAAIEAAKAGDFGRGFAVVAKEISSLGNKTQENAKSIKAAITEALSAAKGGSEIIEFTEKTFNQIGDTVDSTIDRIGKVAEMSHTQLDASAGVRKAFSNLEKSSIEIRNHTFEQAQTSMEFSKTISTISENTEFLSGIVSEIDVLSGSLASQARRLKQEFEFFKV</sequence>
<evidence type="ECO:0000313" key="10">
    <source>
        <dbReference type="Proteomes" id="UP000232188"/>
    </source>
</evidence>
<feature type="transmembrane region" description="Helical" evidence="4">
    <location>
        <begin position="219"/>
        <end position="242"/>
    </location>
</feature>
<evidence type="ECO:0000256" key="3">
    <source>
        <dbReference type="PROSITE-ProRule" id="PRU00284"/>
    </source>
</evidence>
<feature type="domain" description="Methyl-accepting transducer" evidence="5">
    <location>
        <begin position="300"/>
        <end position="564"/>
    </location>
</feature>
<dbReference type="Gene3D" id="1.10.287.950">
    <property type="entry name" value="Methyl-accepting chemotaxis protein"/>
    <property type="match status" value="1"/>
</dbReference>
<evidence type="ECO:0000313" key="9">
    <source>
        <dbReference type="Proteomes" id="UP000232149"/>
    </source>
</evidence>
<evidence type="ECO:0000259" key="5">
    <source>
        <dbReference type="PROSITE" id="PS50111"/>
    </source>
</evidence>
<comment type="similarity">
    <text evidence="2">Belongs to the methyl-accepting chemotaxis (MCP) protein family.</text>
</comment>
<dbReference type="GO" id="GO:0007165">
    <property type="term" value="P:signal transduction"/>
    <property type="evidence" value="ECO:0007669"/>
    <property type="project" value="UniProtKB-KW"/>
</dbReference>
<dbReference type="EMBL" id="NPDU01000060">
    <property type="protein sequence ID" value="PJZ60488.1"/>
    <property type="molecule type" value="Genomic_DNA"/>
</dbReference>
<keyword evidence="4" id="KW-1133">Transmembrane helix</keyword>
<proteinExistence type="inferred from homology"/>
<feature type="domain" description="HAMP" evidence="6">
    <location>
        <begin position="243"/>
        <end position="295"/>
    </location>
</feature>
<feature type="transmembrane region" description="Helical" evidence="4">
    <location>
        <begin position="183"/>
        <end position="207"/>
    </location>
</feature>
<keyword evidence="9" id="KW-1185">Reference proteome</keyword>
<dbReference type="GO" id="GO:0016020">
    <property type="term" value="C:membrane"/>
    <property type="evidence" value="ECO:0007669"/>
    <property type="project" value="InterPro"/>
</dbReference>
<dbReference type="Pfam" id="PF00015">
    <property type="entry name" value="MCPsignal"/>
    <property type="match status" value="1"/>
</dbReference>
<comment type="caution">
    <text evidence="7">The sequence shown here is derived from an EMBL/GenBank/DDBJ whole genome shotgun (WGS) entry which is preliminary data.</text>
</comment>
<feature type="transmembrane region" description="Helical" evidence="4">
    <location>
        <begin position="12"/>
        <end position="39"/>
    </location>
</feature>
<keyword evidence="4" id="KW-0472">Membrane</keyword>
<gene>
    <name evidence="8" type="ORF">CH376_18185</name>
    <name evidence="7" type="ORF">CH380_13100</name>
</gene>
<dbReference type="Proteomes" id="UP000232149">
    <property type="component" value="Unassembled WGS sequence"/>
</dbReference>
<feature type="transmembrane region" description="Helical" evidence="4">
    <location>
        <begin position="45"/>
        <end position="68"/>
    </location>
</feature>
<evidence type="ECO:0000313" key="7">
    <source>
        <dbReference type="EMBL" id="PJZ52690.1"/>
    </source>
</evidence>
<dbReference type="PROSITE" id="PS50111">
    <property type="entry name" value="CHEMOTAXIS_TRANSDUC_2"/>
    <property type="match status" value="1"/>
</dbReference>
<dbReference type="PANTHER" id="PTHR32089:SF112">
    <property type="entry name" value="LYSOZYME-LIKE PROTEIN-RELATED"/>
    <property type="match status" value="1"/>
</dbReference>
<dbReference type="InterPro" id="IPR003660">
    <property type="entry name" value="HAMP_dom"/>
</dbReference>
<keyword evidence="4" id="KW-0812">Transmembrane</keyword>
<evidence type="ECO:0000259" key="6">
    <source>
        <dbReference type="PROSITE" id="PS50885"/>
    </source>
</evidence>
<feature type="transmembrane region" description="Helical" evidence="4">
    <location>
        <begin position="96"/>
        <end position="121"/>
    </location>
</feature>
<protein>
    <submittedName>
        <fullName evidence="7">Methyl-accepting chemotaxis protein</fullName>
    </submittedName>
</protein>
<keyword evidence="1 3" id="KW-0807">Transducer</keyword>
<dbReference type="EMBL" id="NPDV01000011">
    <property type="protein sequence ID" value="PJZ52690.1"/>
    <property type="molecule type" value="Genomic_DNA"/>
</dbReference>
<dbReference type="PROSITE" id="PS50885">
    <property type="entry name" value="HAMP"/>
    <property type="match status" value="1"/>
</dbReference>
<dbReference type="SMART" id="SM00283">
    <property type="entry name" value="MA"/>
    <property type="match status" value="1"/>
</dbReference>
<dbReference type="AlphaFoldDB" id="A0A2M9YMK8"/>
<evidence type="ECO:0000256" key="1">
    <source>
        <dbReference type="ARBA" id="ARBA00023224"/>
    </source>
</evidence>
<evidence type="ECO:0000256" key="4">
    <source>
        <dbReference type="SAM" id="Phobius"/>
    </source>
</evidence>
<evidence type="ECO:0000313" key="8">
    <source>
        <dbReference type="EMBL" id="PJZ60488.1"/>
    </source>
</evidence>
<dbReference type="SUPFAM" id="SSF58104">
    <property type="entry name" value="Methyl-accepting chemotaxis protein (MCP) signaling domain"/>
    <property type="match status" value="1"/>
</dbReference>
<dbReference type="Proteomes" id="UP000232188">
    <property type="component" value="Unassembled WGS sequence"/>
</dbReference>
<name>A0A2M9YMK8_9LEPT</name>
<evidence type="ECO:0000256" key="2">
    <source>
        <dbReference type="ARBA" id="ARBA00029447"/>
    </source>
</evidence>
<dbReference type="RefSeq" id="WP_100786205.1">
    <property type="nucleotide sequence ID" value="NZ_NPDU01000060.1"/>
</dbReference>
<accession>A0A2M9YMK8</accession>
<organism evidence="7 10">
    <name type="scientific">Leptospira adleri</name>
    <dbReference type="NCBI Taxonomy" id="2023186"/>
    <lineage>
        <taxon>Bacteria</taxon>
        <taxon>Pseudomonadati</taxon>
        <taxon>Spirochaetota</taxon>
        <taxon>Spirochaetia</taxon>
        <taxon>Leptospirales</taxon>
        <taxon>Leptospiraceae</taxon>
        <taxon>Leptospira</taxon>
    </lineage>
</organism>
<dbReference type="InterPro" id="IPR004089">
    <property type="entry name" value="MCPsignal_dom"/>
</dbReference>